<keyword evidence="2" id="KW-0732">Signal</keyword>
<reference evidence="4 5" key="1">
    <citation type="journal article" date="2016" name="Nat. Commun.">
        <title>Genomes of cryptic chimpanzee Plasmodium species reveal key evolutionary events leading to human malaria.</title>
        <authorList>
            <person name="Sundararaman S.A."/>
            <person name="Plenderleith L.J."/>
            <person name="Liu W."/>
            <person name="Loy D.E."/>
            <person name="Learn G.H."/>
            <person name="Li Y."/>
            <person name="Shaw K.S."/>
            <person name="Ayouba A."/>
            <person name="Peeters M."/>
            <person name="Speede S."/>
            <person name="Shaw G.M."/>
            <person name="Bushman F.D."/>
            <person name="Brisson D."/>
            <person name="Rayner J.C."/>
            <person name="Sharp P.M."/>
            <person name="Hahn B.H."/>
        </authorList>
    </citation>
    <scope>NUCLEOTIDE SEQUENCE [LARGE SCALE GENOMIC DNA]</scope>
    <source>
        <strain evidence="4 5">SY75</strain>
    </source>
</reference>
<dbReference type="PROSITE" id="PS00455">
    <property type="entry name" value="AMP_BINDING"/>
    <property type="match status" value="1"/>
</dbReference>
<dbReference type="EMBL" id="LVLB01000015">
    <property type="protein sequence ID" value="KYN96353.1"/>
    <property type="molecule type" value="Genomic_DNA"/>
</dbReference>
<organism evidence="4 5">
    <name type="scientific">Plasmodium gaboni</name>
    <dbReference type="NCBI Taxonomy" id="647221"/>
    <lineage>
        <taxon>Eukaryota</taxon>
        <taxon>Sar</taxon>
        <taxon>Alveolata</taxon>
        <taxon>Apicomplexa</taxon>
        <taxon>Aconoidasida</taxon>
        <taxon>Haemosporida</taxon>
        <taxon>Plasmodiidae</taxon>
        <taxon>Plasmodium</taxon>
        <taxon>Plasmodium (Laverania)</taxon>
    </lineage>
</organism>
<dbReference type="RefSeq" id="XP_018639819.1">
    <property type="nucleotide sequence ID" value="XM_018788447.1"/>
</dbReference>
<evidence type="ECO:0000256" key="1">
    <source>
        <dbReference type="SAM" id="MobiDB-lite"/>
    </source>
</evidence>
<dbReference type="Gene3D" id="3.40.50.12780">
    <property type="entry name" value="N-terminal domain of ligase-like"/>
    <property type="match status" value="1"/>
</dbReference>
<name>A0A151LBM6_9APIC</name>
<dbReference type="VEuPathDB" id="PlasmoDB:PGSY75_1477900"/>
<dbReference type="GeneID" id="29779048"/>
<evidence type="ECO:0000259" key="3">
    <source>
        <dbReference type="Pfam" id="PF00501"/>
    </source>
</evidence>
<dbReference type="AlphaFoldDB" id="A0A151LBM6"/>
<feature type="signal peptide" evidence="2">
    <location>
        <begin position="1"/>
        <end position="17"/>
    </location>
</feature>
<dbReference type="Proteomes" id="UP000076004">
    <property type="component" value="Unassembled WGS sequence"/>
</dbReference>
<feature type="compositionally biased region" description="Basic residues" evidence="1">
    <location>
        <begin position="234"/>
        <end position="255"/>
    </location>
</feature>
<dbReference type="GO" id="GO:0016020">
    <property type="term" value="C:membrane"/>
    <property type="evidence" value="ECO:0007669"/>
    <property type="project" value="TreeGrafter"/>
</dbReference>
<dbReference type="InterPro" id="IPR020845">
    <property type="entry name" value="AMP-binding_CS"/>
</dbReference>
<dbReference type="InterPro" id="IPR000873">
    <property type="entry name" value="AMP-dep_synth/lig_dom"/>
</dbReference>
<feature type="domain" description="AMP-dependent synthetase/ligase" evidence="3">
    <location>
        <begin position="88"/>
        <end position="571"/>
    </location>
</feature>
<accession>A0A151LBM6</accession>
<dbReference type="PANTHER" id="PTHR43272:SF3">
    <property type="entry name" value="LONG CHAIN ACYL-COA SYNTHETASE 4"/>
    <property type="match status" value="1"/>
</dbReference>
<gene>
    <name evidence="4" type="ORF">PGSY75_1477900</name>
</gene>
<proteinExistence type="predicted"/>
<dbReference type="VEuPathDB" id="PlasmoDB:PGABG01_0012400"/>
<comment type="caution">
    <text evidence="4">The sequence shown here is derived from an EMBL/GenBank/DDBJ whole genome shotgun (WGS) entry which is preliminary data.</text>
</comment>
<dbReference type="PANTHER" id="PTHR43272">
    <property type="entry name" value="LONG-CHAIN-FATTY-ACID--COA LIGASE"/>
    <property type="match status" value="1"/>
</dbReference>
<evidence type="ECO:0000313" key="4">
    <source>
        <dbReference type="EMBL" id="KYN96353.1"/>
    </source>
</evidence>
<feature type="chain" id="PRO_5007584063" evidence="2">
    <location>
        <begin position="18"/>
        <end position="832"/>
    </location>
</feature>
<dbReference type="KEGG" id="pgab:PGSY75_1477900"/>
<evidence type="ECO:0000256" key="2">
    <source>
        <dbReference type="SAM" id="SignalP"/>
    </source>
</evidence>
<dbReference type="GO" id="GO:0005783">
    <property type="term" value="C:endoplasmic reticulum"/>
    <property type="evidence" value="ECO:0007669"/>
    <property type="project" value="TreeGrafter"/>
</dbReference>
<dbReference type="InterPro" id="IPR042099">
    <property type="entry name" value="ANL_N_sf"/>
</dbReference>
<dbReference type="GO" id="GO:0004467">
    <property type="term" value="F:long-chain fatty acid-CoA ligase activity"/>
    <property type="evidence" value="ECO:0007669"/>
    <property type="project" value="TreeGrafter"/>
</dbReference>
<protein>
    <submittedName>
        <fullName evidence="4">Acyl-CoA synthetase</fullName>
    </submittedName>
</protein>
<evidence type="ECO:0000313" key="5">
    <source>
        <dbReference type="Proteomes" id="UP000076004"/>
    </source>
</evidence>
<dbReference type="SUPFAM" id="SSF56801">
    <property type="entry name" value="Acetyl-CoA synthetase-like"/>
    <property type="match status" value="1"/>
</dbReference>
<feature type="region of interest" description="Disordered" evidence="1">
    <location>
        <begin position="783"/>
        <end position="832"/>
    </location>
</feature>
<feature type="compositionally biased region" description="Basic and acidic residues" evidence="1">
    <location>
        <begin position="783"/>
        <end position="802"/>
    </location>
</feature>
<dbReference type="Pfam" id="PF00501">
    <property type="entry name" value="AMP-binding"/>
    <property type="match status" value="1"/>
</dbReference>
<feature type="region of interest" description="Disordered" evidence="1">
    <location>
        <begin position="226"/>
        <end position="267"/>
    </location>
</feature>
<sequence>MRILFIMCSVFINLVYSLPFFTQISSVHKRYAEICENPLNKDESSVYSIKDHRKKASLYVYKHIMKIIFSKYGMDYNEIALVEHSRGKPTTSITYSDFFKKVLSFSHTLCYYQGKGIETKSYKEIQNNGKFKLLGLYGSNSINWIVSDFASMISGVTTLVLHSKFSIDVIVDILNETKLQWLCLDLDLVEGILERKKDLPYLKKVIILDTFITSEDLNLEGDQERNISTCNQNNKKKKKKNKNNKNNKKKNKNKRNNNESFNEKENDENISLPYDKEKIDKINALKGKYRYNSINIILFNDMIKKSIRDINIKNENPDFITSIVYTSGTSGKPKGVMLSNKNFFNTLIPLCNDSILVNYSPKAHLSYLPISHVYERILVYLSFMKGIRIDIWSKDMNYFSEDIYNTKGNIIAGVPKIFSRMYTNIMSEINNLPFLKRCMVKGVLSLGKSSTYNESSSNFLDKLVGVSCKIKEKINPNLEVIINGGGKLSAQIARELSILLNVNTYQVYGLTETNGAMFVQKHNDFDNDSVGGPIAPTTKYKVRTWEIYKANDALPKGELLVKSDSVFCGYFLEKELTENAFTHDGYFKTGDIVQINPNGSLKFLDRSKELVKLSHGEYIETDKLNNLYSQISFINYCVAYGDDTMDGPLAIISIDKSLFFKSLKNNNMLGNTGVNEKNYLDKLTDDNINNNIFVDYVKAKMMEVYKETNMNRHNIINHIYLTSKVWDTYNYLTPTLKVKRFRIFKDYAFFIEKVKKIYENKLKTSSTCCNGILINGDKNVEMRKQRNDKDESSEKKLEENTNNRKFQNQIKEDPKKSTTLNHNKVNEVECNK</sequence>